<gene>
    <name evidence="2" type="ORF">H8Z76_04505</name>
</gene>
<accession>A0ABR7I8U6</accession>
<feature type="transmembrane region" description="Helical" evidence="1">
    <location>
        <begin position="87"/>
        <end position="104"/>
    </location>
</feature>
<feature type="transmembrane region" description="Helical" evidence="1">
    <location>
        <begin position="60"/>
        <end position="81"/>
    </location>
</feature>
<protein>
    <recommendedName>
        <fullName evidence="4">DUF3784 domain-containing protein</fullName>
    </recommendedName>
</protein>
<evidence type="ECO:0008006" key="4">
    <source>
        <dbReference type="Google" id="ProtNLM"/>
    </source>
</evidence>
<organism evidence="2 3">
    <name type="scientific">Roseburia yibonii</name>
    <dbReference type="NCBI Taxonomy" id="2763063"/>
    <lineage>
        <taxon>Bacteria</taxon>
        <taxon>Bacillati</taxon>
        <taxon>Bacillota</taxon>
        <taxon>Clostridia</taxon>
        <taxon>Lachnospirales</taxon>
        <taxon>Lachnospiraceae</taxon>
        <taxon>Roseburia</taxon>
    </lineage>
</organism>
<keyword evidence="1" id="KW-0812">Transmembrane</keyword>
<keyword evidence="3" id="KW-1185">Reference proteome</keyword>
<evidence type="ECO:0000256" key="1">
    <source>
        <dbReference type="SAM" id="Phobius"/>
    </source>
</evidence>
<dbReference type="RefSeq" id="WP_186981770.1">
    <property type="nucleotide sequence ID" value="NZ_JACOQH010000002.1"/>
</dbReference>
<feature type="transmembrane region" description="Helical" evidence="1">
    <location>
        <begin position="6"/>
        <end position="25"/>
    </location>
</feature>
<reference evidence="2 3" key="1">
    <citation type="submission" date="2020-08" db="EMBL/GenBank/DDBJ databases">
        <title>Genome public.</title>
        <authorList>
            <person name="Liu C."/>
            <person name="Sun Q."/>
        </authorList>
    </citation>
    <scope>NUCLEOTIDE SEQUENCE [LARGE SCALE GENOMIC DNA]</scope>
    <source>
        <strain evidence="2 3">BX0805</strain>
    </source>
</reference>
<keyword evidence="1" id="KW-1133">Transmembrane helix</keyword>
<name>A0ABR7I8U6_9FIRM</name>
<proteinExistence type="predicted"/>
<evidence type="ECO:0000313" key="2">
    <source>
        <dbReference type="EMBL" id="MBC5753298.1"/>
    </source>
</evidence>
<evidence type="ECO:0000313" key="3">
    <source>
        <dbReference type="Proteomes" id="UP000621540"/>
    </source>
</evidence>
<dbReference type="Proteomes" id="UP000621540">
    <property type="component" value="Unassembled WGS sequence"/>
</dbReference>
<sequence>MEGINVGLLLDVFLIVFGGYLVYVARNMKKTGKPGNMLLDAEELARCRDSRKMAEEVARYMLPFGAETVLCGIAGTVNMIFYKSNRLNTVILFAFLIVCLWFVTKFRHIREKFL</sequence>
<dbReference type="EMBL" id="JACOQH010000002">
    <property type="protein sequence ID" value="MBC5753298.1"/>
    <property type="molecule type" value="Genomic_DNA"/>
</dbReference>
<keyword evidence="1" id="KW-0472">Membrane</keyword>
<comment type="caution">
    <text evidence="2">The sequence shown here is derived from an EMBL/GenBank/DDBJ whole genome shotgun (WGS) entry which is preliminary data.</text>
</comment>